<organism evidence="2 3">
    <name type="scientific">Candidatus Anaerostipes avistercoris</name>
    <dbReference type="NCBI Taxonomy" id="2838462"/>
    <lineage>
        <taxon>Bacteria</taxon>
        <taxon>Bacillati</taxon>
        <taxon>Bacillota</taxon>
        <taxon>Clostridia</taxon>
        <taxon>Lachnospirales</taxon>
        <taxon>Lachnospiraceae</taxon>
        <taxon>Anaerostipes</taxon>
    </lineage>
</organism>
<evidence type="ECO:0000259" key="1">
    <source>
        <dbReference type="PROSITE" id="PS51742"/>
    </source>
</evidence>
<dbReference type="PANTHER" id="PTHR34988:SF1">
    <property type="entry name" value="DNA-BINDING PROTEIN"/>
    <property type="match status" value="1"/>
</dbReference>
<feature type="domain" description="PPC" evidence="1">
    <location>
        <begin position="4"/>
        <end position="139"/>
    </location>
</feature>
<name>A0A9D2T9E4_9FIRM</name>
<accession>A0A9D2T9E4</accession>
<dbReference type="PROSITE" id="PS51742">
    <property type="entry name" value="PPC"/>
    <property type="match status" value="1"/>
</dbReference>
<dbReference type="PIRSF" id="PIRSF016702">
    <property type="entry name" value="DNA_bp_PD1"/>
    <property type="match status" value="1"/>
</dbReference>
<reference evidence="2" key="2">
    <citation type="submission" date="2021-04" db="EMBL/GenBank/DDBJ databases">
        <authorList>
            <person name="Gilroy R."/>
        </authorList>
    </citation>
    <scope>NUCLEOTIDE SEQUENCE</scope>
    <source>
        <strain evidence="2">ChiSjej3B21-8574</strain>
    </source>
</reference>
<dbReference type="EMBL" id="DWWD01000024">
    <property type="protein sequence ID" value="HJC50176.1"/>
    <property type="molecule type" value="Genomic_DNA"/>
</dbReference>
<gene>
    <name evidence="2" type="ORF">H9754_06305</name>
</gene>
<dbReference type="AlphaFoldDB" id="A0A9D2T9E4"/>
<proteinExistence type="predicted"/>
<dbReference type="InterPro" id="IPR005175">
    <property type="entry name" value="PPC_dom"/>
</dbReference>
<evidence type="ECO:0000313" key="2">
    <source>
        <dbReference type="EMBL" id="HJC50176.1"/>
    </source>
</evidence>
<keyword evidence="2" id="KW-0238">DNA-binding</keyword>
<dbReference type="Pfam" id="PF03479">
    <property type="entry name" value="PCC"/>
    <property type="match status" value="1"/>
</dbReference>
<dbReference type="SUPFAM" id="SSF117856">
    <property type="entry name" value="AF0104/ALDC/Ptd012-like"/>
    <property type="match status" value="1"/>
</dbReference>
<sequence>MDYRKFENQYVIRLDRGEEIVASLKTIAEKENIKLAYLTGIGAVGRVTAGVFDTKEKVFKGRRWEGDLEVVSIGGNINTMNGETYIHFHISVADEQGNVFGGHLQEAVISGTGELVLTEMNGTVDRKFDEEIGLNLFEF</sequence>
<reference evidence="2" key="1">
    <citation type="journal article" date="2021" name="PeerJ">
        <title>Extensive microbial diversity within the chicken gut microbiome revealed by metagenomics and culture.</title>
        <authorList>
            <person name="Gilroy R."/>
            <person name="Ravi A."/>
            <person name="Getino M."/>
            <person name="Pursley I."/>
            <person name="Horton D.L."/>
            <person name="Alikhan N.F."/>
            <person name="Baker D."/>
            <person name="Gharbi K."/>
            <person name="Hall N."/>
            <person name="Watson M."/>
            <person name="Adriaenssens E.M."/>
            <person name="Foster-Nyarko E."/>
            <person name="Jarju S."/>
            <person name="Secka A."/>
            <person name="Antonio M."/>
            <person name="Oren A."/>
            <person name="Chaudhuri R.R."/>
            <person name="La Ragione R."/>
            <person name="Hildebrand F."/>
            <person name="Pallen M.J."/>
        </authorList>
    </citation>
    <scope>NUCLEOTIDE SEQUENCE</scope>
    <source>
        <strain evidence="2">ChiSjej3B21-8574</strain>
    </source>
</reference>
<dbReference type="InterPro" id="IPR025707">
    <property type="entry name" value="DNA_bp_PD1"/>
</dbReference>
<dbReference type="GO" id="GO:0003677">
    <property type="term" value="F:DNA binding"/>
    <property type="evidence" value="ECO:0007669"/>
    <property type="project" value="UniProtKB-KW"/>
</dbReference>
<evidence type="ECO:0000313" key="3">
    <source>
        <dbReference type="Proteomes" id="UP000823904"/>
    </source>
</evidence>
<dbReference type="CDD" id="cd11378">
    <property type="entry name" value="DUF296"/>
    <property type="match status" value="1"/>
</dbReference>
<dbReference type="PANTHER" id="PTHR34988">
    <property type="entry name" value="PROTEIN, PUTATIVE-RELATED"/>
    <property type="match status" value="1"/>
</dbReference>
<dbReference type="Gene3D" id="3.30.1330.80">
    <property type="entry name" value="Hypothetical protein, similar to alpha- acetolactate decarboxylase, domain 2"/>
    <property type="match status" value="1"/>
</dbReference>
<protein>
    <submittedName>
        <fullName evidence="2">DNA-binding protein</fullName>
    </submittedName>
</protein>
<dbReference type="Proteomes" id="UP000823904">
    <property type="component" value="Unassembled WGS sequence"/>
</dbReference>
<comment type="caution">
    <text evidence="2">The sequence shown here is derived from an EMBL/GenBank/DDBJ whole genome shotgun (WGS) entry which is preliminary data.</text>
</comment>